<dbReference type="SUPFAM" id="SSF51126">
    <property type="entry name" value="Pectin lyase-like"/>
    <property type="match status" value="1"/>
</dbReference>
<evidence type="ECO:0000259" key="1">
    <source>
        <dbReference type="SMART" id="SM00912"/>
    </source>
</evidence>
<organism evidence="2 3">
    <name type="scientific">Chroococcidiopsis cubana SAG 39.79</name>
    <dbReference type="NCBI Taxonomy" id="388085"/>
    <lineage>
        <taxon>Bacteria</taxon>
        <taxon>Bacillati</taxon>
        <taxon>Cyanobacteriota</taxon>
        <taxon>Cyanophyceae</taxon>
        <taxon>Chroococcidiopsidales</taxon>
        <taxon>Chroococcidiopsidaceae</taxon>
        <taxon>Chroococcidiopsis</taxon>
    </lineage>
</organism>
<comment type="caution">
    <text evidence="2">The sequence shown here is derived from an EMBL/GenBank/DDBJ whole genome shotgun (WGS) entry which is preliminary data.</text>
</comment>
<evidence type="ECO:0000313" key="3">
    <source>
        <dbReference type="Proteomes" id="UP000282574"/>
    </source>
</evidence>
<dbReference type="SMART" id="SM00912">
    <property type="entry name" value="Haemagg_act"/>
    <property type="match status" value="1"/>
</dbReference>
<dbReference type="NCBIfam" id="TIGR01901">
    <property type="entry name" value="adhes_NPXG"/>
    <property type="match status" value="1"/>
</dbReference>
<dbReference type="Gene3D" id="2.160.20.10">
    <property type="entry name" value="Single-stranded right-handed beta-helix, Pectin lyase-like"/>
    <property type="match status" value="1"/>
</dbReference>
<evidence type="ECO:0000313" key="2">
    <source>
        <dbReference type="EMBL" id="RUT04885.1"/>
    </source>
</evidence>
<protein>
    <recommendedName>
        <fullName evidence="1">Filamentous haemagglutinin FhaB/tRNA nuclease CdiA-like TPS domain-containing protein</fullName>
    </recommendedName>
</protein>
<dbReference type="InterPro" id="IPR012334">
    <property type="entry name" value="Pectin_lyas_fold"/>
</dbReference>
<sequence>MGLFAEAVGGAITSFSFANAFGSNTLAQVVPDNTLGSENSTVTNSGNVDTISGGATREGNLFHSFDSFSVQNGRTAFFDNGANIQNIITRVTGGSISNIDGTLAAGGTANLFLLNPNGIVFGQNARLSIGGSFIGTTASSINFADGTQFSATPGTGAPLLTVSVPLGLQFGTGAGAIINRSTIQGLQV</sequence>
<proteinExistence type="predicted"/>
<dbReference type="Pfam" id="PF05860">
    <property type="entry name" value="TPS"/>
    <property type="match status" value="1"/>
</dbReference>
<dbReference type="Proteomes" id="UP000282574">
    <property type="component" value="Unassembled WGS sequence"/>
</dbReference>
<accession>A0AB37UCX1</accession>
<dbReference type="AlphaFoldDB" id="A0AB37UCX1"/>
<keyword evidence="3" id="KW-1185">Reference proteome</keyword>
<dbReference type="InterPro" id="IPR008638">
    <property type="entry name" value="FhaB/CdiA-like_TPS"/>
</dbReference>
<dbReference type="EMBL" id="RSCK01000082">
    <property type="protein sequence ID" value="RUT04885.1"/>
    <property type="molecule type" value="Genomic_DNA"/>
</dbReference>
<gene>
    <name evidence="2" type="ORF">DSM107010_56820</name>
</gene>
<feature type="domain" description="Filamentous haemagglutinin FhaB/tRNA nuclease CdiA-like TPS" evidence="1">
    <location>
        <begin position="32"/>
        <end position="144"/>
    </location>
</feature>
<dbReference type="InterPro" id="IPR011050">
    <property type="entry name" value="Pectin_lyase_fold/virulence"/>
</dbReference>
<reference evidence="2 3" key="1">
    <citation type="journal article" date="2019" name="Genome Biol. Evol.">
        <title>Day and night: Metabolic profiles and evolutionary relationships of six axenic non-marine cyanobacteria.</title>
        <authorList>
            <person name="Will S.E."/>
            <person name="Henke P."/>
            <person name="Boedeker C."/>
            <person name="Huang S."/>
            <person name="Brinkmann H."/>
            <person name="Rohde M."/>
            <person name="Jarek M."/>
            <person name="Friedl T."/>
            <person name="Seufert S."/>
            <person name="Schumacher M."/>
            <person name="Overmann J."/>
            <person name="Neumann-Schaal M."/>
            <person name="Petersen J."/>
        </authorList>
    </citation>
    <scope>NUCLEOTIDE SEQUENCE [LARGE SCALE GENOMIC DNA]</scope>
    <source>
        <strain evidence="2 3">SAG 39.79</strain>
    </source>
</reference>
<name>A0AB37UCX1_9CYAN</name>